<dbReference type="PANTHER" id="PTHR42884">
    <property type="entry name" value="PROPROTEIN CONVERTASE SUBTILISIN/KEXIN-RELATED"/>
    <property type="match status" value="1"/>
</dbReference>
<dbReference type="GO" id="GO:0016485">
    <property type="term" value="P:protein processing"/>
    <property type="evidence" value="ECO:0007669"/>
    <property type="project" value="TreeGrafter"/>
</dbReference>
<dbReference type="InterPro" id="IPR038466">
    <property type="entry name" value="S8_pro-domain_sf"/>
</dbReference>
<evidence type="ECO:0000256" key="1">
    <source>
        <dbReference type="ARBA" id="ARBA00005325"/>
    </source>
</evidence>
<protein>
    <submittedName>
        <fullName evidence="9">PC3-like endoprotease variant B</fullName>
    </submittedName>
</protein>
<dbReference type="Gene3D" id="3.30.70.850">
    <property type="entry name" value="Peptidase S8, pro-domain"/>
    <property type="match status" value="1"/>
</dbReference>
<dbReference type="SUPFAM" id="SSF52743">
    <property type="entry name" value="Subtilisin-like"/>
    <property type="match status" value="1"/>
</dbReference>
<dbReference type="InterPro" id="IPR023827">
    <property type="entry name" value="Peptidase_S8_Asp-AS"/>
</dbReference>
<dbReference type="SUPFAM" id="SSF54897">
    <property type="entry name" value="Protease propeptides/inhibitors"/>
    <property type="match status" value="1"/>
</dbReference>
<evidence type="ECO:0000256" key="6">
    <source>
        <dbReference type="PROSITE-ProRule" id="PRU01240"/>
    </source>
</evidence>
<dbReference type="Pfam" id="PF16470">
    <property type="entry name" value="S8_pro-domain"/>
    <property type="match status" value="1"/>
</dbReference>
<evidence type="ECO:0000259" key="7">
    <source>
        <dbReference type="Pfam" id="PF00082"/>
    </source>
</evidence>
<dbReference type="OrthoDB" id="6255718at2759"/>
<keyword evidence="4" id="KW-0720">Serine protease</keyword>
<dbReference type="Pfam" id="PF00082">
    <property type="entry name" value="Peptidase_S8"/>
    <property type="match status" value="1"/>
</dbReference>
<evidence type="ECO:0000313" key="9">
    <source>
        <dbReference type="EMBL" id="CAB4025421.1"/>
    </source>
</evidence>
<organism evidence="9 10">
    <name type="scientific">Paramuricea clavata</name>
    <name type="common">Red gorgonian</name>
    <name type="synonym">Violescent sea-whip</name>
    <dbReference type="NCBI Taxonomy" id="317549"/>
    <lineage>
        <taxon>Eukaryota</taxon>
        <taxon>Metazoa</taxon>
        <taxon>Cnidaria</taxon>
        <taxon>Anthozoa</taxon>
        <taxon>Octocorallia</taxon>
        <taxon>Malacalcyonacea</taxon>
        <taxon>Plexauridae</taxon>
        <taxon>Paramuricea</taxon>
    </lineage>
</organism>
<evidence type="ECO:0000313" key="10">
    <source>
        <dbReference type="Proteomes" id="UP001152795"/>
    </source>
</evidence>
<dbReference type="EMBL" id="CACRXK020013594">
    <property type="protein sequence ID" value="CAB4025421.1"/>
    <property type="molecule type" value="Genomic_DNA"/>
</dbReference>
<evidence type="ECO:0000259" key="8">
    <source>
        <dbReference type="Pfam" id="PF16470"/>
    </source>
</evidence>
<keyword evidence="10" id="KW-1185">Reference proteome</keyword>
<keyword evidence="2" id="KW-0645">Protease</keyword>
<reference evidence="9" key="1">
    <citation type="submission" date="2020-04" db="EMBL/GenBank/DDBJ databases">
        <authorList>
            <person name="Alioto T."/>
            <person name="Alioto T."/>
            <person name="Gomez Garrido J."/>
        </authorList>
    </citation>
    <scope>NUCLEOTIDE SEQUENCE</scope>
    <source>
        <strain evidence="9">A484AB</strain>
    </source>
</reference>
<evidence type="ECO:0000256" key="3">
    <source>
        <dbReference type="ARBA" id="ARBA00022801"/>
    </source>
</evidence>
<dbReference type="InterPro" id="IPR032815">
    <property type="entry name" value="S8_pro-domain"/>
</dbReference>
<feature type="non-terminal residue" evidence="9">
    <location>
        <position position="252"/>
    </location>
</feature>
<dbReference type="InterPro" id="IPR000209">
    <property type="entry name" value="Peptidase_S8/S53_dom"/>
</dbReference>
<gene>
    <name evidence="9" type="ORF">PACLA_8A026281</name>
</gene>
<keyword evidence="5" id="KW-1015">Disulfide bond</keyword>
<keyword evidence="3" id="KW-0378">Hydrolase</keyword>
<name>A0A6S7J640_PARCT</name>
<dbReference type="PROSITE" id="PS51892">
    <property type="entry name" value="SUBTILASE"/>
    <property type="match status" value="1"/>
</dbReference>
<dbReference type="Gene3D" id="3.40.50.200">
    <property type="entry name" value="Peptidase S8/S53 domain"/>
    <property type="match status" value="1"/>
</dbReference>
<evidence type="ECO:0000256" key="2">
    <source>
        <dbReference type="ARBA" id="ARBA00022670"/>
    </source>
</evidence>
<feature type="domain" description="Peptidase S8/S53" evidence="7">
    <location>
        <begin position="229"/>
        <end position="252"/>
    </location>
</feature>
<comment type="caution">
    <text evidence="6">Lacks conserved residue(s) required for the propagation of feature annotation.</text>
</comment>
<dbReference type="GO" id="GO:0005802">
    <property type="term" value="C:trans-Golgi network"/>
    <property type="evidence" value="ECO:0007669"/>
    <property type="project" value="TreeGrafter"/>
</dbReference>
<dbReference type="PROSITE" id="PS00136">
    <property type="entry name" value="SUBTILASE_ASP"/>
    <property type="match status" value="1"/>
</dbReference>
<dbReference type="PANTHER" id="PTHR42884:SF23">
    <property type="entry name" value="FURIN-LIKE PROTEASE 2"/>
    <property type="match status" value="1"/>
</dbReference>
<comment type="caution">
    <text evidence="9">The sequence shown here is derived from an EMBL/GenBank/DDBJ whole genome shotgun (WGS) entry which is preliminary data.</text>
</comment>
<dbReference type="GO" id="GO:0000139">
    <property type="term" value="C:Golgi membrane"/>
    <property type="evidence" value="ECO:0007669"/>
    <property type="project" value="TreeGrafter"/>
</dbReference>
<feature type="domain" description="Peptidase S8 pro-domain" evidence="8">
    <location>
        <begin position="110"/>
        <end position="188"/>
    </location>
</feature>
<dbReference type="InterPro" id="IPR036852">
    <property type="entry name" value="Peptidase_S8/S53_dom_sf"/>
</dbReference>
<dbReference type="AlphaFoldDB" id="A0A6S7J640"/>
<dbReference type="Proteomes" id="UP001152795">
    <property type="component" value="Unassembled WGS sequence"/>
</dbReference>
<comment type="similarity">
    <text evidence="1">Belongs to the peptidase S8 family. Furin subfamily.</text>
</comment>
<evidence type="ECO:0000256" key="4">
    <source>
        <dbReference type="ARBA" id="ARBA00022825"/>
    </source>
</evidence>
<proteinExistence type="inferred from homology"/>
<dbReference type="GO" id="GO:0004252">
    <property type="term" value="F:serine-type endopeptidase activity"/>
    <property type="evidence" value="ECO:0007669"/>
    <property type="project" value="InterPro"/>
</dbReference>
<sequence>MNYLLLIVLMCFVTTVQSFGCLPCSREFRCSPFYQLWIQSLSKIEWGPCRCHIVCGKPTLKRMFQKCGGIHGQCKVGLVCYPKMQICLPSGIGYLIQAKESEKDGYFTNTWAVELHEPAEEEDLNRIAKKHGFILLDKIGSLKNHFHLRHDDVKELHHKHAQEKTDLLMLEKEVKDATQQKYIHRMKRDGIPTDPKFGEMWYLLNSGQTGGPVGVDTNVLPVWKSGITGRGVVISVLDDGLDHTHPDLSPNY</sequence>
<evidence type="ECO:0000256" key="5">
    <source>
        <dbReference type="ARBA" id="ARBA00023157"/>
    </source>
</evidence>
<accession>A0A6S7J640</accession>